<reference evidence="2" key="1">
    <citation type="journal article" date="2020" name="Fungal Divers.">
        <title>Resolving the Mortierellaceae phylogeny through synthesis of multi-gene phylogenetics and phylogenomics.</title>
        <authorList>
            <person name="Vandepol N."/>
            <person name="Liber J."/>
            <person name="Desiro A."/>
            <person name="Na H."/>
            <person name="Kennedy M."/>
            <person name="Barry K."/>
            <person name="Grigoriev I.V."/>
            <person name="Miller A.N."/>
            <person name="O'Donnell K."/>
            <person name="Stajich J.E."/>
            <person name="Bonito G."/>
        </authorList>
    </citation>
    <scope>NUCLEOTIDE SEQUENCE</scope>
    <source>
        <strain evidence="2">KOD1015</strain>
    </source>
</reference>
<organism evidence="2 3">
    <name type="scientific">Lunasporangiospora selenospora</name>
    <dbReference type="NCBI Taxonomy" id="979761"/>
    <lineage>
        <taxon>Eukaryota</taxon>
        <taxon>Fungi</taxon>
        <taxon>Fungi incertae sedis</taxon>
        <taxon>Mucoromycota</taxon>
        <taxon>Mortierellomycotina</taxon>
        <taxon>Mortierellomycetes</taxon>
        <taxon>Mortierellales</taxon>
        <taxon>Mortierellaceae</taxon>
        <taxon>Lunasporangiospora</taxon>
    </lineage>
</organism>
<evidence type="ECO:0000313" key="2">
    <source>
        <dbReference type="EMBL" id="KAF9572006.1"/>
    </source>
</evidence>
<evidence type="ECO:0000313" key="3">
    <source>
        <dbReference type="Proteomes" id="UP000780801"/>
    </source>
</evidence>
<dbReference type="EMBL" id="JAABOA010005935">
    <property type="protein sequence ID" value="KAF9572006.1"/>
    <property type="molecule type" value="Genomic_DNA"/>
</dbReference>
<feature type="non-terminal residue" evidence="2">
    <location>
        <position position="1"/>
    </location>
</feature>
<sequence>MRTASSVYGGEYAPRSAANASSPLVRAASVATGEIGHLRGHAIGGWAEMNNGCRTMRLPSNHTASQGALGHGSGSPPMSSMSSSSSSSSSSSVTATEDILLDTAAVDASSALFAQCLTRALELPMATGLEDVGPNFKLQEYLATFQSWSATAATALPMGTTAAIVPTASVATRSPSSVVAASIIACNSNNQQL</sequence>
<feature type="region of interest" description="Disordered" evidence="1">
    <location>
        <begin position="57"/>
        <end position="91"/>
    </location>
</feature>
<feature type="compositionally biased region" description="Low complexity" evidence="1">
    <location>
        <begin position="74"/>
        <end position="91"/>
    </location>
</feature>
<comment type="caution">
    <text evidence="2">The sequence shown here is derived from an EMBL/GenBank/DDBJ whole genome shotgun (WGS) entry which is preliminary data.</text>
</comment>
<protein>
    <submittedName>
        <fullName evidence="2">Uncharacterized protein</fullName>
    </submittedName>
</protein>
<accession>A0A9P6FKH8</accession>
<dbReference type="Proteomes" id="UP000780801">
    <property type="component" value="Unassembled WGS sequence"/>
</dbReference>
<evidence type="ECO:0000256" key="1">
    <source>
        <dbReference type="SAM" id="MobiDB-lite"/>
    </source>
</evidence>
<keyword evidence="3" id="KW-1185">Reference proteome</keyword>
<name>A0A9P6FKH8_9FUNG</name>
<proteinExistence type="predicted"/>
<dbReference type="AlphaFoldDB" id="A0A9P6FKH8"/>
<gene>
    <name evidence="2" type="ORF">BGW38_008559</name>
</gene>